<evidence type="ECO:0000256" key="1">
    <source>
        <dbReference type="SAM" id="Phobius"/>
    </source>
</evidence>
<keyword evidence="1" id="KW-1133">Transmembrane helix</keyword>
<dbReference type="RefSeq" id="WP_072042901.1">
    <property type="nucleotide sequence ID" value="NZ_CAXSRL010000001.1"/>
</dbReference>
<dbReference type="Proteomes" id="UP000234238">
    <property type="component" value="Chromosome"/>
</dbReference>
<accession>A0AAN5EKD2</accession>
<keyword evidence="1" id="KW-0472">Membrane</keyword>
<evidence type="ECO:0000313" key="3">
    <source>
        <dbReference type="Proteomes" id="UP000234238"/>
    </source>
</evidence>
<organism evidence="2 3">
    <name type="scientific">Escherichia coli</name>
    <dbReference type="NCBI Taxonomy" id="562"/>
    <lineage>
        <taxon>Bacteria</taxon>
        <taxon>Pseudomonadati</taxon>
        <taxon>Pseudomonadota</taxon>
        <taxon>Gammaproteobacteria</taxon>
        <taxon>Enterobacterales</taxon>
        <taxon>Enterobacteriaceae</taxon>
        <taxon>Escherichia</taxon>
    </lineage>
</organism>
<dbReference type="EMBL" id="CP024141">
    <property type="protein sequence ID" value="AUK00274.1"/>
    <property type="molecule type" value="Genomic_DNA"/>
</dbReference>
<sequence>MFNIIYCFLLALIIAAVRVGVAVFHLFRVLLCFWGRKTNEKAYIPGIYAICYRASHNFYHNADLSDALWLTPPGPAPGFAIQTNHPDRIHSRI</sequence>
<name>A0AAN5EKD2_ECOLX</name>
<keyword evidence="1" id="KW-0812">Transmembrane</keyword>
<evidence type="ECO:0000313" key="2">
    <source>
        <dbReference type="EMBL" id="AUK00274.1"/>
    </source>
</evidence>
<reference evidence="2 3" key="1">
    <citation type="submission" date="2017-10" db="EMBL/GenBank/DDBJ databases">
        <title>mcr-1 positive E.coli isolates in China.</title>
        <authorList>
            <person name="Li B."/>
            <person name="Wang X."/>
        </authorList>
    </citation>
    <scope>NUCLEOTIDE SEQUENCE [LARGE SCALE GENOMIC DNA]</scope>
    <source>
        <strain evidence="2 3">14EC029</strain>
    </source>
</reference>
<protein>
    <submittedName>
        <fullName evidence="2">Uncharacterized protein</fullName>
    </submittedName>
</protein>
<proteinExistence type="predicted"/>
<gene>
    <name evidence="2" type="ORF">CR538_07460</name>
</gene>
<feature type="transmembrane region" description="Helical" evidence="1">
    <location>
        <begin position="6"/>
        <end position="31"/>
    </location>
</feature>
<dbReference type="AlphaFoldDB" id="A0AAN5EKD2"/>